<name>X0VQW6_9ZZZZ</name>
<reference evidence="1" key="1">
    <citation type="journal article" date="2014" name="Front. Microbiol.">
        <title>High frequency of phylogenetically diverse reductive dehalogenase-homologous genes in deep subseafloor sedimentary metagenomes.</title>
        <authorList>
            <person name="Kawai M."/>
            <person name="Futagami T."/>
            <person name="Toyoda A."/>
            <person name="Takaki Y."/>
            <person name="Nishi S."/>
            <person name="Hori S."/>
            <person name="Arai W."/>
            <person name="Tsubouchi T."/>
            <person name="Morono Y."/>
            <person name="Uchiyama I."/>
            <person name="Ito T."/>
            <person name="Fujiyama A."/>
            <person name="Inagaki F."/>
            <person name="Takami H."/>
        </authorList>
    </citation>
    <scope>NUCLEOTIDE SEQUENCE</scope>
    <source>
        <strain evidence="1">Expedition CK06-06</strain>
    </source>
</reference>
<evidence type="ECO:0000313" key="1">
    <source>
        <dbReference type="EMBL" id="GAG14868.1"/>
    </source>
</evidence>
<proteinExistence type="predicted"/>
<sequence>MYCTQSSTGVSSVYLSIVNNYYLGNLDNIFLDKWINL</sequence>
<dbReference type="AlphaFoldDB" id="X0VQW6"/>
<gene>
    <name evidence="1" type="ORF">S01H1_57754</name>
</gene>
<feature type="non-terminal residue" evidence="1">
    <location>
        <position position="37"/>
    </location>
</feature>
<protein>
    <submittedName>
        <fullName evidence="1">Uncharacterized protein</fullName>
    </submittedName>
</protein>
<comment type="caution">
    <text evidence="1">The sequence shown here is derived from an EMBL/GenBank/DDBJ whole genome shotgun (WGS) entry which is preliminary data.</text>
</comment>
<accession>X0VQW6</accession>
<organism evidence="1">
    <name type="scientific">marine sediment metagenome</name>
    <dbReference type="NCBI Taxonomy" id="412755"/>
    <lineage>
        <taxon>unclassified sequences</taxon>
        <taxon>metagenomes</taxon>
        <taxon>ecological metagenomes</taxon>
    </lineage>
</organism>
<dbReference type="EMBL" id="BARS01037687">
    <property type="protein sequence ID" value="GAG14868.1"/>
    <property type="molecule type" value="Genomic_DNA"/>
</dbReference>